<evidence type="ECO:0000256" key="11">
    <source>
        <dbReference type="ARBA" id="ARBA00036320"/>
    </source>
</evidence>
<evidence type="ECO:0000256" key="4">
    <source>
        <dbReference type="ARBA" id="ARBA00022729"/>
    </source>
</evidence>
<dbReference type="Pfam" id="PF00089">
    <property type="entry name" value="Trypsin"/>
    <property type="match status" value="1"/>
</dbReference>
<keyword evidence="17" id="KW-1185">Reference proteome</keyword>
<dbReference type="InterPro" id="IPR001314">
    <property type="entry name" value="Peptidase_S1A"/>
</dbReference>
<evidence type="ECO:0000256" key="6">
    <source>
        <dbReference type="ARBA" id="ARBA00022801"/>
    </source>
</evidence>
<evidence type="ECO:0000256" key="14">
    <source>
        <dbReference type="SAM" id="SignalP"/>
    </source>
</evidence>
<proteinExistence type="inferred from homology"/>
<dbReference type="InterPro" id="IPR009003">
    <property type="entry name" value="Peptidase_S1_PA"/>
</dbReference>
<evidence type="ECO:0000313" key="16">
    <source>
        <dbReference type="EnsemblMetazoa" id="AALFPA23_019727.P29055"/>
    </source>
</evidence>
<evidence type="ECO:0000256" key="12">
    <source>
        <dbReference type="ARBA" id="ARBA00038868"/>
    </source>
</evidence>
<keyword evidence="3 13" id="KW-0645">Protease</keyword>
<evidence type="ECO:0000256" key="3">
    <source>
        <dbReference type="ARBA" id="ARBA00022670"/>
    </source>
</evidence>
<evidence type="ECO:0000256" key="9">
    <source>
        <dbReference type="ARBA" id="ARBA00023157"/>
    </source>
</evidence>
<dbReference type="RefSeq" id="XP_029714869.1">
    <property type="nucleotide sequence ID" value="XM_029859009.2"/>
</dbReference>
<keyword evidence="2" id="KW-0964">Secreted</keyword>
<dbReference type="InterPro" id="IPR043504">
    <property type="entry name" value="Peptidase_S1_PA_chymotrypsin"/>
</dbReference>
<evidence type="ECO:0000259" key="15">
    <source>
        <dbReference type="PROSITE" id="PS50240"/>
    </source>
</evidence>
<dbReference type="SMART" id="SM00020">
    <property type="entry name" value="Tryp_SPc"/>
    <property type="match status" value="1"/>
</dbReference>
<keyword evidence="6 13" id="KW-0378">Hydrolase</keyword>
<dbReference type="CDD" id="cd00190">
    <property type="entry name" value="Tryp_SPc"/>
    <property type="match status" value="1"/>
</dbReference>
<comment type="catalytic activity">
    <reaction evidence="11">
        <text>Preferential cleavage: Arg-|-Xaa, Lys-|-Xaa.</text>
        <dbReference type="EC" id="3.4.21.4"/>
    </reaction>
</comment>
<evidence type="ECO:0000256" key="13">
    <source>
        <dbReference type="RuleBase" id="RU363034"/>
    </source>
</evidence>
<keyword evidence="8" id="KW-0865">Zymogen</keyword>
<keyword evidence="9" id="KW-1015">Disulfide bond</keyword>
<dbReference type="Proteomes" id="UP000069940">
    <property type="component" value="Unassembled WGS sequence"/>
</dbReference>
<comment type="subcellular location">
    <subcellularLocation>
        <location evidence="1">Secreted</location>
    </subcellularLocation>
</comment>
<evidence type="ECO:0000256" key="7">
    <source>
        <dbReference type="ARBA" id="ARBA00022825"/>
    </source>
</evidence>
<feature type="signal peptide" evidence="14">
    <location>
        <begin position="1"/>
        <end position="19"/>
    </location>
</feature>
<organism evidence="16 17">
    <name type="scientific">Aedes albopictus</name>
    <name type="common">Asian tiger mosquito</name>
    <name type="synonym">Stegomyia albopicta</name>
    <dbReference type="NCBI Taxonomy" id="7160"/>
    <lineage>
        <taxon>Eukaryota</taxon>
        <taxon>Metazoa</taxon>
        <taxon>Ecdysozoa</taxon>
        <taxon>Arthropoda</taxon>
        <taxon>Hexapoda</taxon>
        <taxon>Insecta</taxon>
        <taxon>Pterygota</taxon>
        <taxon>Neoptera</taxon>
        <taxon>Endopterygota</taxon>
        <taxon>Diptera</taxon>
        <taxon>Nematocera</taxon>
        <taxon>Culicoidea</taxon>
        <taxon>Culicidae</taxon>
        <taxon>Culicinae</taxon>
        <taxon>Aedini</taxon>
        <taxon>Aedes</taxon>
        <taxon>Stegomyia</taxon>
    </lineage>
</organism>
<accession>A0ABM1ZLW5</accession>
<dbReference type="GeneID" id="115258684"/>
<evidence type="ECO:0000256" key="2">
    <source>
        <dbReference type="ARBA" id="ARBA00022525"/>
    </source>
</evidence>
<evidence type="ECO:0000256" key="8">
    <source>
        <dbReference type="ARBA" id="ARBA00023145"/>
    </source>
</evidence>
<keyword evidence="4 14" id="KW-0732">Signal</keyword>
<keyword evidence="7 13" id="KW-0720">Serine protease</keyword>
<dbReference type="PANTHER" id="PTHR24276">
    <property type="entry name" value="POLYSERASE-RELATED"/>
    <property type="match status" value="1"/>
</dbReference>
<feature type="domain" description="Peptidase S1" evidence="15">
    <location>
        <begin position="30"/>
        <end position="251"/>
    </location>
</feature>
<reference evidence="16" key="2">
    <citation type="submission" date="2025-05" db="UniProtKB">
        <authorList>
            <consortium name="EnsemblMetazoa"/>
        </authorList>
    </citation>
    <scope>IDENTIFICATION</scope>
    <source>
        <strain evidence="16">Foshan</strain>
    </source>
</reference>
<protein>
    <recommendedName>
        <fullName evidence="12">trypsin</fullName>
        <ecNumber evidence="12">3.4.21.4</ecNumber>
    </recommendedName>
</protein>
<dbReference type="PROSITE" id="PS00134">
    <property type="entry name" value="TRYPSIN_HIS"/>
    <property type="match status" value="1"/>
</dbReference>
<name>A0ABM1ZLW5_AEDAL</name>
<evidence type="ECO:0000256" key="10">
    <source>
        <dbReference type="ARBA" id="ARBA00024195"/>
    </source>
</evidence>
<keyword evidence="5" id="KW-0222">Digestion</keyword>
<dbReference type="PROSITE" id="PS00135">
    <property type="entry name" value="TRYPSIN_SER"/>
    <property type="match status" value="1"/>
</dbReference>
<dbReference type="InterPro" id="IPR033116">
    <property type="entry name" value="TRYPSIN_SER"/>
</dbReference>
<dbReference type="PANTHER" id="PTHR24276:SF97">
    <property type="entry name" value="GH13245P2-RELATED"/>
    <property type="match status" value="1"/>
</dbReference>
<dbReference type="InterPro" id="IPR001254">
    <property type="entry name" value="Trypsin_dom"/>
</dbReference>
<dbReference type="InterPro" id="IPR050430">
    <property type="entry name" value="Peptidase_S1"/>
</dbReference>
<dbReference type="PRINTS" id="PR00722">
    <property type="entry name" value="CHYMOTRYPSIN"/>
</dbReference>
<comment type="similarity">
    <text evidence="10">Belongs to the peptidase S1 family. CLIP subfamily.</text>
</comment>
<dbReference type="Gene3D" id="2.40.10.10">
    <property type="entry name" value="Trypsin-like serine proteases"/>
    <property type="match status" value="1"/>
</dbReference>
<dbReference type="EC" id="3.4.21.4" evidence="12"/>
<dbReference type="InterPro" id="IPR018114">
    <property type="entry name" value="TRYPSIN_HIS"/>
</dbReference>
<evidence type="ECO:0000256" key="1">
    <source>
        <dbReference type="ARBA" id="ARBA00004613"/>
    </source>
</evidence>
<feature type="chain" id="PRO_5045664643" description="trypsin" evidence="14">
    <location>
        <begin position="20"/>
        <end position="252"/>
    </location>
</feature>
<dbReference type="SUPFAM" id="SSF50494">
    <property type="entry name" value="Trypsin-like serine proteases"/>
    <property type="match status" value="1"/>
</dbReference>
<evidence type="ECO:0000256" key="5">
    <source>
        <dbReference type="ARBA" id="ARBA00022757"/>
    </source>
</evidence>
<evidence type="ECO:0000313" key="17">
    <source>
        <dbReference type="Proteomes" id="UP000069940"/>
    </source>
</evidence>
<sequence length="252" mass="27484">MKTFSVLLLVSFTIQFCITFGSVLKTHDKIVGGEIVNIEQFPYQVAVLDVDNQICGGSIISDRWILTAAHCTDDTIPRYLTVRVGSSFHQHGGVVHQVDSVVQHPDHVPYSWLTDFALLQLTTALDFRLATVQPIPLASSDSDLDFDFDCVISGWGKTLNDSQSTDQLRAAQVRLVPQEQCNGYYDGKVDEETMVCAGEAGRDSCQGDSGGPLIGRGKQVGIVSWGKGCGDYPGVYANVVFARGWIRSVTGY</sequence>
<dbReference type="EnsemblMetazoa" id="AALFPA23_019727.R29055">
    <property type="protein sequence ID" value="AALFPA23_019727.P29055"/>
    <property type="gene ID" value="AALFPA23_019727"/>
</dbReference>
<reference evidence="17" key="1">
    <citation type="journal article" date="2015" name="Proc. Natl. Acad. Sci. U.S.A.">
        <title>Genome sequence of the Asian Tiger mosquito, Aedes albopictus, reveals insights into its biology, genetics, and evolution.</title>
        <authorList>
            <person name="Chen X.G."/>
            <person name="Jiang X."/>
            <person name="Gu J."/>
            <person name="Xu M."/>
            <person name="Wu Y."/>
            <person name="Deng Y."/>
            <person name="Zhang C."/>
            <person name="Bonizzoni M."/>
            <person name="Dermauw W."/>
            <person name="Vontas J."/>
            <person name="Armbruster P."/>
            <person name="Huang X."/>
            <person name="Yang Y."/>
            <person name="Zhang H."/>
            <person name="He W."/>
            <person name="Peng H."/>
            <person name="Liu Y."/>
            <person name="Wu K."/>
            <person name="Chen J."/>
            <person name="Lirakis M."/>
            <person name="Topalis P."/>
            <person name="Van Leeuwen T."/>
            <person name="Hall A.B."/>
            <person name="Jiang X."/>
            <person name="Thorpe C."/>
            <person name="Mueller R.L."/>
            <person name="Sun C."/>
            <person name="Waterhouse R.M."/>
            <person name="Yan G."/>
            <person name="Tu Z.J."/>
            <person name="Fang X."/>
            <person name="James A.A."/>
        </authorList>
    </citation>
    <scope>NUCLEOTIDE SEQUENCE [LARGE SCALE GENOMIC DNA]</scope>
    <source>
        <strain evidence="17">Foshan</strain>
    </source>
</reference>
<dbReference type="PROSITE" id="PS50240">
    <property type="entry name" value="TRYPSIN_DOM"/>
    <property type="match status" value="1"/>
</dbReference>